<comment type="caution">
    <text evidence="5">The sequence shown here is derived from an EMBL/GenBank/DDBJ whole genome shotgun (WGS) entry which is preliminary data.</text>
</comment>
<dbReference type="CDD" id="cd01389">
    <property type="entry name" value="HMG-box_ROX1-like"/>
    <property type="match status" value="1"/>
</dbReference>
<dbReference type="InterPro" id="IPR009071">
    <property type="entry name" value="HMG_box_dom"/>
</dbReference>
<dbReference type="AlphaFoldDB" id="A0A2T9ZHT0"/>
<dbReference type="Gene3D" id="1.10.30.10">
    <property type="entry name" value="High mobility group box domain"/>
    <property type="match status" value="1"/>
</dbReference>
<evidence type="ECO:0000259" key="4">
    <source>
        <dbReference type="PROSITE" id="PS50118"/>
    </source>
</evidence>
<dbReference type="PROSITE" id="PS50118">
    <property type="entry name" value="HMG_BOX_2"/>
    <property type="match status" value="1"/>
</dbReference>
<dbReference type="GO" id="GO:0005634">
    <property type="term" value="C:nucleus"/>
    <property type="evidence" value="ECO:0007669"/>
    <property type="project" value="UniProtKB-UniRule"/>
</dbReference>
<keyword evidence="6" id="KW-1185">Reference proteome</keyword>
<dbReference type="SUPFAM" id="SSF47095">
    <property type="entry name" value="HMG-box"/>
    <property type="match status" value="1"/>
</dbReference>
<dbReference type="GO" id="GO:0001228">
    <property type="term" value="F:DNA-binding transcription activator activity, RNA polymerase II-specific"/>
    <property type="evidence" value="ECO:0007669"/>
    <property type="project" value="TreeGrafter"/>
</dbReference>
<dbReference type="PANTHER" id="PTHR10270:SF161">
    <property type="entry name" value="SEX-DETERMINING REGION Y PROTEIN"/>
    <property type="match status" value="1"/>
</dbReference>
<dbReference type="InterPro" id="IPR050140">
    <property type="entry name" value="SRY-related_HMG-box_TF-like"/>
</dbReference>
<gene>
    <name evidence="5" type="ORF">BB560_001343</name>
</gene>
<dbReference type="InterPro" id="IPR036910">
    <property type="entry name" value="HMG_box_dom_sf"/>
</dbReference>
<dbReference type="OrthoDB" id="6247875at2759"/>
<evidence type="ECO:0000256" key="2">
    <source>
        <dbReference type="ARBA" id="ARBA00023163"/>
    </source>
</evidence>
<dbReference type="GO" id="GO:0030154">
    <property type="term" value="P:cell differentiation"/>
    <property type="evidence" value="ECO:0007669"/>
    <property type="project" value="TreeGrafter"/>
</dbReference>
<sequence length="260" mass="29354">MSYFVSGLDTSAPIIPSTLSSSTSTGKKILIASGYTPIMIPNEFLLGDFFVSFSKFKMGKVEENYTFSLCESLPNNLSEADRNAIKAENTKNILDLKSKMKQVDKVSSCPDSNEALNIQKSIEKVPKKSPNAFILYRRDWHKKLIKNNPKTQARLISSQIAEQWKKESYSVKAEYIELAKKKRKQFIQSKRNLSNDIFQDNKALDTEPNDTNPSYVLYTAQNDAVRNISDPKNIEVGPFGIIGQQNDSMRLSDLLLQRGP</sequence>
<feature type="DNA-binding region" description="HMG box" evidence="3">
    <location>
        <begin position="126"/>
        <end position="194"/>
    </location>
</feature>
<protein>
    <recommendedName>
        <fullName evidence="4">HMG box domain-containing protein</fullName>
    </recommendedName>
</protein>
<evidence type="ECO:0000313" key="5">
    <source>
        <dbReference type="EMBL" id="PVV04163.1"/>
    </source>
</evidence>
<keyword evidence="3" id="KW-0539">Nucleus</keyword>
<dbReference type="GO" id="GO:0000978">
    <property type="term" value="F:RNA polymerase II cis-regulatory region sequence-specific DNA binding"/>
    <property type="evidence" value="ECO:0007669"/>
    <property type="project" value="TreeGrafter"/>
</dbReference>
<reference evidence="5 6" key="1">
    <citation type="journal article" date="2018" name="MBio">
        <title>Comparative Genomics Reveals the Core Gene Toolbox for the Fungus-Insect Symbiosis.</title>
        <authorList>
            <person name="Wang Y."/>
            <person name="Stata M."/>
            <person name="Wang W."/>
            <person name="Stajich J.E."/>
            <person name="White M.M."/>
            <person name="Moncalvo J.M."/>
        </authorList>
    </citation>
    <scope>NUCLEOTIDE SEQUENCE [LARGE SCALE GENOMIC DNA]</scope>
    <source>
        <strain evidence="5 6">SC-DP-2</strain>
    </source>
</reference>
<organism evidence="5 6">
    <name type="scientific">Smittium megazygosporum</name>
    <dbReference type="NCBI Taxonomy" id="133381"/>
    <lineage>
        <taxon>Eukaryota</taxon>
        <taxon>Fungi</taxon>
        <taxon>Fungi incertae sedis</taxon>
        <taxon>Zoopagomycota</taxon>
        <taxon>Kickxellomycotina</taxon>
        <taxon>Harpellomycetes</taxon>
        <taxon>Harpellales</taxon>
        <taxon>Legeriomycetaceae</taxon>
        <taxon>Smittium</taxon>
    </lineage>
</organism>
<dbReference type="Proteomes" id="UP000245609">
    <property type="component" value="Unassembled WGS sequence"/>
</dbReference>
<dbReference type="Pfam" id="PF00505">
    <property type="entry name" value="HMG_box"/>
    <property type="match status" value="1"/>
</dbReference>
<dbReference type="STRING" id="133381.A0A2T9ZHT0"/>
<keyword evidence="1 3" id="KW-0238">DNA-binding</keyword>
<name>A0A2T9ZHT0_9FUNG</name>
<proteinExistence type="predicted"/>
<feature type="domain" description="HMG box" evidence="4">
    <location>
        <begin position="126"/>
        <end position="194"/>
    </location>
</feature>
<dbReference type="PANTHER" id="PTHR10270">
    <property type="entry name" value="SOX TRANSCRIPTION FACTOR"/>
    <property type="match status" value="1"/>
</dbReference>
<accession>A0A2T9ZHT0</accession>
<dbReference type="EMBL" id="MBFS01000154">
    <property type="protein sequence ID" value="PVV04163.1"/>
    <property type="molecule type" value="Genomic_DNA"/>
</dbReference>
<evidence type="ECO:0000256" key="3">
    <source>
        <dbReference type="PROSITE-ProRule" id="PRU00267"/>
    </source>
</evidence>
<evidence type="ECO:0000256" key="1">
    <source>
        <dbReference type="ARBA" id="ARBA00023125"/>
    </source>
</evidence>
<evidence type="ECO:0000313" key="6">
    <source>
        <dbReference type="Proteomes" id="UP000245609"/>
    </source>
</evidence>
<dbReference type="SMART" id="SM00398">
    <property type="entry name" value="HMG"/>
    <property type="match status" value="1"/>
</dbReference>
<keyword evidence="2" id="KW-0804">Transcription</keyword>